<evidence type="ECO:0000313" key="3">
    <source>
        <dbReference type="Proteomes" id="UP000304148"/>
    </source>
</evidence>
<reference evidence="2" key="1">
    <citation type="submission" date="2018-08" db="EMBL/GenBank/DDBJ databases">
        <authorList>
            <person name="Ferrada E.E."/>
            <person name="Latorre B.A."/>
        </authorList>
    </citation>
    <scope>NUCLEOTIDE SEQUENCE</scope>
    <source>
        <strain evidence="2">Paenibacillus B-LR1</strain>
    </source>
</reference>
<dbReference type="AlphaFoldDB" id="A0A383RL32"/>
<sequence length="46" mass="5256">MINFATATTLQLCMVIQDQQATEEDKQQASKEIWNRIGKEESQQNG</sequence>
<reference evidence="3" key="2">
    <citation type="submission" date="2018-08" db="EMBL/GenBank/DDBJ databases">
        <authorList>
            <person name="Chevrot R."/>
        </authorList>
    </citation>
    <scope>NUCLEOTIDE SEQUENCE [LARGE SCALE GENOMIC DNA]</scope>
</reference>
<accession>A0A383RL32</accession>
<protein>
    <submittedName>
        <fullName evidence="2">Uncharacterized protein</fullName>
    </submittedName>
</protein>
<evidence type="ECO:0000313" key="1">
    <source>
        <dbReference type="EMBL" id="SYX85929.1"/>
    </source>
</evidence>
<evidence type="ECO:0000313" key="2">
    <source>
        <dbReference type="EMBL" id="SYX87680.1"/>
    </source>
</evidence>
<dbReference type="RefSeq" id="WP_172619576.1">
    <property type="nucleotide sequence ID" value="NZ_LS992241.1"/>
</dbReference>
<name>A0A383RL32_PAEAL</name>
<dbReference type="Proteomes" id="UP000304148">
    <property type="component" value="Chromosome"/>
</dbReference>
<dbReference type="EMBL" id="LS992241">
    <property type="protein sequence ID" value="SYX85929.1"/>
    <property type="molecule type" value="Genomic_DNA"/>
</dbReference>
<dbReference type="EMBL" id="LS992241">
    <property type="protein sequence ID" value="SYX87680.1"/>
    <property type="molecule type" value="Genomic_DNA"/>
</dbReference>
<proteinExistence type="predicted"/>
<organism evidence="2 3">
    <name type="scientific">Paenibacillus alvei</name>
    <name type="common">Bacillus alvei</name>
    <dbReference type="NCBI Taxonomy" id="44250"/>
    <lineage>
        <taxon>Bacteria</taxon>
        <taxon>Bacillati</taxon>
        <taxon>Bacillota</taxon>
        <taxon>Bacilli</taxon>
        <taxon>Bacillales</taxon>
        <taxon>Paenibacillaceae</taxon>
        <taxon>Paenibacillus</taxon>
    </lineage>
</organism>
<gene>
    <name evidence="1" type="ORF">PBLR_14351</name>
    <name evidence="2" type="ORF">PBLR_20024</name>
</gene>